<dbReference type="InterPro" id="IPR050336">
    <property type="entry name" value="Chromosome_partition/occlusion"/>
</dbReference>
<evidence type="ECO:0000313" key="7">
    <source>
        <dbReference type="EMBL" id="GGI17078.1"/>
    </source>
</evidence>
<dbReference type="PANTHER" id="PTHR33375">
    <property type="entry name" value="CHROMOSOME-PARTITIONING PROTEIN PARB-RELATED"/>
    <property type="match status" value="1"/>
</dbReference>
<proteinExistence type="inferred from homology"/>
<keyword evidence="3" id="KW-0963">Cytoplasm</keyword>
<gene>
    <name evidence="7" type="primary">spo0J</name>
    <name evidence="7" type="ORF">GCM10007380_36160</name>
</gene>
<dbReference type="PANTHER" id="PTHR33375:SF1">
    <property type="entry name" value="CHROMOSOME-PARTITIONING PROTEIN PARB-RELATED"/>
    <property type="match status" value="1"/>
</dbReference>
<dbReference type="GO" id="GO:0045881">
    <property type="term" value="P:positive regulation of sporulation resulting in formation of a cellular spore"/>
    <property type="evidence" value="ECO:0007669"/>
    <property type="project" value="TreeGrafter"/>
</dbReference>
<dbReference type="InterPro" id="IPR036086">
    <property type="entry name" value="ParB/Sulfiredoxin_sf"/>
</dbReference>
<dbReference type="EMBL" id="BMHB01000002">
    <property type="protein sequence ID" value="GGI17078.1"/>
    <property type="molecule type" value="Genomic_DNA"/>
</dbReference>
<accession>A0A8J3ANH9</accession>
<dbReference type="GO" id="GO:0005694">
    <property type="term" value="C:chromosome"/>
    <property type="evidence" value="ECO:0007669"/>
    <property type="project" value="TreeGrafter"/>
</dbReference>
<evidence type="ECO:0000256" key="2">
    <source>
        <dbReference type="ARBA" id="ARBA00006295"/>
    </source>
</evidence>
<dbReference type="GO" id="GO:0003677">
    <property type="term" value="F:DNA binding"/>
    <property type="evidence" value="ECO:0007669"/>
    <property type="project" value="UniProtKB-KW"/>
</dbReference>
<dbReference type="Proteomes" id="UP000626244">
    <property type="component" value="Unassembled WGS sequence"/>
</dbReference>
<dbReference type="RefSeq" id="WP_088001646.1">
    <property type="nucleotide sequence ID" value="NZ_BMHB01000002.1"/>
</dbReference>
<keyword evidence="8" id="KW-1185">Reference proteome</keyword>
<dbReference type="InterPro" id="IPR057240">
    <property type="entry name" value="ParB_dimer_C"/>
</dbReference>
<protein>
    <submittedName>
        <fullName evidence="7">Stage 0 sporulation protein J</fullName>
    </submittedName>
</protein>
<organism evidence="7 8">
    <name type="scientific">Gottfriedia solisilvae</name>
    <dbReference type="NCBI Taxonomy" id="1516104"/>
    <lineage>
        <taxon>Bacteria</taxon>
        <taxon>Bacillati</taxon>
        <taxon>Bacillota</taxon>
        <taxon>Bacilli</taxon>
        <taxon>Bacillales</taxon>
        <taxon>Bacillaceae</taxon>
        <taxon>Gottfriedia</taxon>
    </lineage>
</organism>
<feature type="domain" description="HTH cro/C1-type" evidence="6">
    <location>
        <begin position="133"/>
        <end position="158"/>
    </location>
</feature>
<comment type="subcellular location">
    <subcellularLocation>
        <location evidence="1">Cytoplasm</location>
        <location evidence="1">Nucleoid</location>
    </subcellularLocation>
</comment>
<dbReference type="AlphaFoldDB" id="A0A8J3ANH9"/>
<dbReference type="InterPro" id="IPR003115">
    <property type="entry name" value="ParB_N"/>
</dbReference>
<dbReference type="SUPFAM" id="SSF109709">
    <property type="entry name" value="KorB DNA-binding domain-like"/>
    <property type="match status" value="1"/>
</dbReference>
<dbReference type="Pfam" id="PF23552">
    <property type="entry name" value="ParB_C"/>
    <property type="match status" value="1"/>
</dbReference>
<keyword evidence="4" id="KW-0159">Chromosome partition</keyword>
<evidence type="ECO:0000256" key="3">
    <source>
        <dbReference type="ARBA" id="ARBA00022490"/>
    </source>
</evidence>
<dbReference type="PROSITE" id="PS50943">
    <property type="entry name" value="HTH_CROC1"/>
    <property type="match status" value="1"/>
</dbReference>
<dbReference type="InterPro" id="IPR001387">
    <property type="entry name" value="Cro/C1-type_HTH"/>
</dbReference>
<dbReference type="Gene3D" id="1.10.10.2830">
    <property type="match status" value="1"/>
</dbReference>
<dbReference type="NCBIfam" id="TIGR00180">
    <property type="entry name" value="parB_part"/>
    <property type="match status" value="1"/>
</dbReference>
<evidence type="ECO:0000313" key="8">
    <source>
        <dbReference type="Proteomes" id="UP000626244"/>
    </source>
</evidence>
<name>A0A8J3ANH9_9BACI</name>
<evidence type="ECO:0000256" key="1">
    <source>
        <dbReference type="ARBA" id="ARBA00004453"/>
    </source>
</evidence>
<evidence type="ECO:0000259" key="6">
    <source>
        <dbReference type="PROSITE" id="PS50943"/>
    </source>
</evidence>
<dbReference type="Gene3D" id="3.90.1530.30">
    <property type="match status" value="1"/>
</dbReference>
<comment type="similarity">
    <text evidence="2">Belongs to the ParB family.</text>
</comment>
<keyword evidence="5" id="KW-0238">DNA-binding</keyword>
<dbReference type="InterPro" id="IPR004437">
    <property type="entry name" value="ParB/RepB/Spo0J"/>
</dbReference>
<evidence type="ECO:0000256" key="4">
    <source>
        <dbReference type="ARBA" id="ARBA00022829"/>
    </source>
</evidence>
<comment type="caution">
    <text evidence="7">The sequence shown here is derived from an EMBL/GenBank/DDBJ whole genome shotgun (WGS) entry which is preliminary data.</text>
</comment>
<dbReference type="SMART" id="SM00470">
    <property type="entry name" value="ParB"/>
    <property type="match status" value="1"/>
</dbReference>
<dbReference type="FunFam" id="1.10.10.2830:FF:000001">
    <property type="entry name" value="Chromosome partitioning protein ParB"/>
    <property type="match status" value="1"/>
</dbReference>
<dbReference type="GO" id="GO:0009295">
    <property type="term" value="C:nucleoid"/>
    <property type="evidence" value="ECO:0007669"/>
    <property type="project" value="UniProtKB-SubCell"/>
</dbReference>
<dbReference type="SUPFAM" id="SSF110849">
    <property type="entry name" value="ParB/Sulfiredoxin"/>
    <property type="match status" value="1"/>
</dbReference>
<dbReference type="OrthoDB" id="9802051at2"/>
<reference evidence="8" key="1">
    <citation type="journal article" date="2019" name="Int. J. Syst. Evol. Microbiol.">
        <title>The Global Catalogue of Microorganisms (GCM) 10K type strain sequencing project: providing services to taxonomists for standard genome sequencing and annotation.</title>
        <authorList>
            <consortium name="The Broad Institute Genomics Platform"/>
            <consortium name="The Broad Institute Genome Sequencing Center for Infectious Disease"/>
            <person name="Wu L."/>
            <person name="Ma J."/>
        </authorList>
    </citation>
    <scope>NUCLEOTIDE SEQUENCE [LARGE SCALE GENOMIC DNA]</scope>
    <source>
        <strain evidence="8">CGMCC 1.14993</strain>
    </source>
</reference>
<dbReference type="CDD" id="cd00093">
    <property type="entry name" value="HTH_XRE"/>
    <property type="match status" value="1"/>
</dbReference>
<sequence length="279" mass="31734">MAKGLGKGIGAFFQDIDNQNEEIVQEISLKELRPNPYQPRKIFDENAMQELTQSVLEHGILQPIIARKSIKGYQIVAGERRYRAAKNAGLNTVPVIVRELTEEQMMELAVLENLQRDDLNPLEEAEAYQSLIEQLHLTQEQLAKKLGKSRPHIANYLRILTLPNSVQKMVESGTLSMGHGRALLGLKRKGLIEGTALKVVEKNLSVREVETLVNELNDNVSRETQKKIPNKNIFFSEYEDVLQEKFGTSVKIKSTKDKGKIEIQFFNKEDLERILSIIK</sequence>
<dbReference type="GO" id="GO:0007059">
    <property type="term" value="P:chromosome segregation"/>
    <property type="evidence" value="ECO:0007669"/>
    <property type="project" value="UniProtKB-KW"/>
</dbReference>
<dbReference type="CDD" id="cd16393">
    <property type="entry name" value="SPO0J_N"/>
    <property type="match status" value="1"/>
</dbReference>
<dbReference type="Pfam" id="PF02195">
    <property type="entry name" value="ParB_N"/>
    <property type="match status" value="1"/>
</dbReference>
<dbReference type="FunFam" id="3.90.1530.30:FF:000001">
    <property type="entry name" value="Chromosome partitioning protein ParB"/>
    <property type="match status" value="1"/>
</dbReference>
<dbReference type="Pfam" id="PF17762">
    <property type="entry name" value="HTH_ParB"/>
    <property type="match status" value="1"/>
</dbReference>
<dbReference type="InterPro" id="IPR041468">
    <property type="entry name" value="HTH_ParB/Spo0J"/>
</dbReference>
<evidence type="ECO:0000256" key="5">
    <source>
        <dbReference type="ARBA" id="ARBA00023125"/>
    </source>
</evidence>